<dbReference type="GO" id="GO:0051117">
    <property type="term" value="F:ATPase binding"/>
    <property type="evidence" value="ECO:0000318"/>
    <property type="project" value="GO_Central"/>
</dbReference>
<gene>
    <name evidence="8" type="ORF">KFL_001110180</name>
</gene>
<dbReference type="InterPro" id="IPR001907">
    <property type="entry name" value="ClpP"/>
</dbReference>
<dbReference type="SUPFAM" id="SSF52096">
    <property type="entry name" value="ClpP/crotonase"/>
    <property type="match status" value="1"/>
</dbReference>
<name>A0A1Y1HXE7_KLENI</name>
<accession>A0A1Y1HXE7</accession>
<keyword evidence="3" id="KW-0378">Hydrolase</keyword>
<protein>
    <recommendedName>
        <fullName evidence="7">ATP-dependent Clp protease proteolytic subunit</fullName>
    </recommendedName>
</protein>
<evidence type="ECO:0000313" key="8">
    <source>
        <dbReference type="EMBL" id="GAQ82442.1"/>
    </source>
</evidence>
<dbReference type="EMBL" id="DF237060">
    <property type="protein sequence ID" value="GAQ82442.1"/>
    <property type="molecule type" value="Genomic_DNA"/>
</dbReference>
<dbReference type="GO" id="GO:0009368">
    <property type="term" value="C:endopeptidase Clp complex"/>
    <property type="evidence" value="ECO:0000318"/>
    <property type="project" value="GO_Central"/>
</dbReference>
<evidence type="ECO:0000256" key="3">
    <source>
        <dbReference type="ARBA" id="ARBA00022801"/>
    </source>
</evidence>
<evidence type="ECO:0000256" key="6">
    <source>
        <dbReference type="PROSITE-ProRule" id="PRU10086"/>
    </source>
</evidence>
<keyword evidence="2 8" id="KW-0645">Protease</keyword>
<dbReference type="GO" id="GO:0006515">
    <property type="term" value="P:protein quality control for misfolded or incompletely synthesized proteins"/>
    <property type="evidence" value="ECO:0000318"/>
    <property type="project" value="GO_Central"/>
</dbReference>
<evidence type="ECO:0000256" key="1">
    <source>
        <dbReference type="ARBA" id="ARBA00007039"/>
    </source>
</evidence>
<sequence>MAASSLGMLRCAKVVGTARVLSGDACEMRRPVAECSATHQRARRRPSASALVVPGFAGLRSSAAGVVGRPCEDLNGKLHQTVQTAVHASARSGGSRKGPVTMMPIGTPRVPYRTPGEGGWQWVDIWNVLYRERILFVGQAIDEEFGNQIIATMLYLDSLDDKPQVLYINSPGGEISPALAIYDTMTSLKSQVGTVAFGHAWSIAAFLLAAGTKGRRSALPRARIMLHQPSGAARGKASDIQNEAQELIRTKQYLFNVLAEKTGKPYEVVEKDLSRVKYLNVEEAQEYGIIDRVIRPRRQRLMPDQ</sequence>
<dbReference type="Gene3D" id="3.90.226.10">
    <property type="entry name" value="2-enoyl-CoA Hydratase, Chain A, domain 1"/>
    <property type="match status" value="1"/>
</dbReference>
<evidence type="ECO:0000256" key="4">
    <source>
        <dbReference type="ARBA" id="ARBA00022825"/>
    </source>
</evidence>
<dbReference type="GO" id="GO:0004176">
    <property type="term" value="F:ATP-dependent peptidase activity"/>
    <property type="evidence" value="ECO:0000318"/>
    <property type="project" value="GO_Central"/>
</dbReference>
<dbReference type="InterPro" id="IPR029045">
    <property type="entry name" value="ClpP/crotonase-like_dom_sf"/>
</dbReference>
<dbReference type="PRINTS" id="PR00127">
    <property type="entry name" value="CLPPROTEASEP"/>
</dbReference>
<dbReference type="Pfam" id="PF00574">
    <property type="entry name" value="CLP_protease"/>
    <property type="match status" value="1"/>
</dbReference>
<comment type="similarity">
    <text evidence="1 7">Belongs to the peptidase S14 family.</text>
</comment>
<dbReference type="CDD" id="cd07017">
    <property type="entry name" value="S14_ClpP_2"/>
    <property type="match status" value="1"/>
</dbReference>
<dbReference type="PROSITE" id="PS00382">
    <property type="entry name" value="CLP_PROTEASE_HIS"/>
    <property type="match status" value="1"/>
</dbReference>
<dbReference type="InterPro" id="IPR033135">
    <property type="entry name" value="ClpP_His_AS"/>
</dbReference>
<dbReference type="InterPro" id="IPR023562">
    <property type="entry name" value="ClpP/TepA"/>
</dbReference>
<dbReference type="HAMAP" id="MF_00444">
    <property type="entry name" value="ClpP"/>
    <property type="match status" value="1"/>
</dbReference>
<evidence type="ECO:0000256" key="2">
    <source>
        <dbReference type="ARBA" id="ARBA00022670"/>
    </source>
</evidence>
<evidence type="ECO:0000256" key="7">
    <source>
        <dbReference type="RuleBase" id="RU003567"/>
    </source>
</evidence>
<dbReference type="OMA" id="GDVTPCM"/>
<reference evidence="8 9" key="1">
    <citation type="journal article" date="2014" name="Nat. Commun.">
        <title>Klebsormidium flaccidum genome reveals primary factors for plant terrestrial adaptation.</title>
        <authorList>
            <person name="Hori K."/>
            <person name="Maruyama F."/>
            <person name="Fujisawa T."/>
            <person name="Togashi T."/>
            <person name="Yamamoto N."/>
            <person name="Seo M."/>
            <person name="Sato S."/>
            <person name="Yamada T."/>
            <person name="Mori H."/>
            <person name="Tajima N."/>
            <person name="Moriyama T."/>
            <person name="Ikeuchi M."/>
            <person name="Watanabe M."/>
            <person name="Wada H."/>
            <person name="Kobayashi K."/>
            <person name="Saito M."/>
            <person name="Masuda T."/>
            <person name="Sasaki-Sekimoto Y."/>
            <person name="Mashiguchi K."/>
            <person name="Awai K."/>
            <person name="Shimojima M."/>
            <person name="Masuda S."/>
            <person name="Iwai M."/>
            <person name="Nobusawa T."/>
            <person name="Narise T."/>
            <person name="Kondo S."/>
            <person name="Saito H."/>
            <person name="Sato R."/>
            <person name="Murakawa M."/>
            <person name="Ihara Y."/>
            <person name="Oshima-Yamada Y."/>
            <person name="Ohtaka K."/>
            <person name="Satoh M."/>
            <person name="Sonobe K."/>
            <person name="Ishii M."/>
            <person name="Ohtani R."/>
            <person name="Kanamori-Sato M."/>
            <person name="Honoki R."/>
            <person name="Miyazaki D."/>
            <person name="Mochizuki H."/>
            <person name="Umetsu J."/>
            <person name="Higashi K."/>
            <person name="Shibata D."/>
            <person name="Kamiya Y."/>
            <person name="Sato N."/>
            <person name="Nakamura Y."/>
            <person name="Tabata S."/>
            <person name="Ida S."/>
            <person name="Kurokawa K."/>
            <person name="Ohta H."/>
        </authorList>
    </citation>
    <scope>NUCLEOTIDE SEQUENCE [LARGE SCALE GENOMIC DNA]</scope>
    <source>
        <strain evidence="8 9">NIES-2285</strain>
    </source>
</reference>
<dbReference type="STRING" id="105231.A0A1Y1HXE7"/>
<comment type="catalytic activity">
    <reaction evidence="5 6">
        <text>Hydrolysis of proteins to small peptides in the presence of ATP and magnesium. alpha-casein is the usual test substrate. In the absence of ATP, only oligopeptides shorter than five residues are hydrolyzed (such as succinyl-Leu-Tyr-|-NHMec, and Leu-Tyr-Leu-|-Tyr-Trp, in which cleavage of the -Tyr-|-Leu- and -Tyr-|-Trp bonds also occurs).</text>
        <dbReference type="EC" id="3.4.21.92"/>
    </reaction>
</comment>
<dbReference type="OrthoDB" id="2017408at2759"/>
<keyword evidence="4" id="KW-0720">Serine protease</keyword>
<dbReference type="PANTHER" id="PTHR10381">
    <property type="entry name" value="ATP-DEPENDENT CLP PROTEASE PROTEOLYTIC SUBUNIT"/>
    <property type="match status" value="1"/>
</dbReference>
<dbReference type="PANTHER" id="PTHR10381:SF46">
    <property type="entry name" value="ATP-DEPENDENT CLP PROTEASE PROTEOLYTIC SUBUNIT-RELATED PROTEIN 2, CHLOROPLASTIC"/>
    <property type="match status" value="1"/>
</dbReference>
<dbReference type="GO" id="GO:0004252">
    <property type="term" value="F:serine-type endopeptidase activity"/>
    <property type="evidence" value="ECO:0000318"/>
    <property type="project" value="GO_Central"/>
</dbReference>
<evidence type="ECO:0000256" key="5">
    <source>
        <dbReference type="ARBA" id="ARBA00034021"/>
    </source>
</evidence>
<evidence type="ECO:0000313" key="9">
    <source>
        <dbReference type="Proteomes" id="UP000054558"/>
    </source>
</evidence>
<dbReference type="AlphaFoldDB" id="A0A1Y1HXE7"/>
<dbReference type="GO" id="GO:0009536">
    <property type="term" value="C:plastid"/>
    <property type="evidence" value="ECO:0007669"/>
    <property type="project" value="UniProtKB-ARBA"/>
</dbReference>
<keyword evidence="9" id="KW-1185">Reference proteome</keyword>
<organism evidence="8 9">
    <name type="scientific">Klebsormidium nitens</name>
    <name type="common">Green alga</name>
    <name type="synonym">Ulothrix nitens</name>
    <dbReference type="NCBI Taxonomy" id="105231"/>
    <lineage>
        <taxon>Eukaryota</taxon>
        <taxon>Viridiplantae</taxon>
        <taxon>Streptophyta</taxon>
        <taxon>Klebsormidiophyceae</taxon>
        <taxon>Klebsormidiales</taxon>
        <taxon>Klebsormidiaceae</taxon>
        <taxon>Klebsormidium</taxon>
    </lineage>
</organism>
<feature type="active site" evidence="6">
    <location>
        <position position="227"/>
    </location>
</feature>
<dbReference type="Proteomes" id="UP000054558">
    <property type="component" value="Unassembled WGS sequence"/>
</dbReference>
<proteinExistence type="inferred from homology"/>